<accession>A0A2S0KPB1</accession>
<dbReference type="RefSeq" id="WP_106012793.1">
    <property type="nucleotide sequence ID" value="NZ_CP027226.1"/>
</dbReference>
<reference evidence="2" key="1">
    <citation type="submission" date="2018-02" db="EMBL/GenBank/DDBJ databases">
        <authorList>
            <person name="Holder M.E."/>
            <person name="Ajami N.J."/>
            <person name="Petrosino J.F."/>
        </authorList>
    </citation>
    <scope>NUCLEOTIDE SEQUENCE [LARGE SCALE GENOMIC DNA]</scope>
    <source>
        <strain evidence="2">CCUG 47711</strain>
    </source>
</reference>
<dbReference type="OrthoDB" id="2033201at2"/>
<proteinExistence type="predicted"/>
<dbReference type="Proteomes" id="UP000237947">
    <property type="component" value="Chromosome"/>
</dbReference>
<dbReference type="EMBL" id="CP027226">
    <property type="protein sequence ID" value="AVM42844.1"/>
    <property type="molecule type" value="Genomic_DNA"/>
</dbReference>
<gene>
    <name evidence="1" type="ORF">C5Q98_06300</name>
</gene>
<protein>
    <recommendedName>
        <fullName evidence="3">DUF669 domain-containing protein</fullName>
    </recommendedName>
</protein>
<dbReference type="AlphaFoldDB" id="A0A2S0KPB1"/>
<evidence type="ECO:0000313" key="1">
    <source>
        <dbReference type="EMBL" id="AVM42844.1"/>
    </source>
</evidence>
<keyword evidence="2" id="KW-1185">Reference proteome</keyword>
<dbReference type="KEGG" id="fsa:C5Q98_06300"/>
<name>A0A2S0KPB1_9FIRM</name>
<evidence type="ECO:0008006" key="3">
    <source>
        <dbReference type="Google" id="ProtNLM"/>
    </source>
</evidence>
<sequence>MRKPSNYDKVETNTGWKPLDLGGHYLKILTVEETVSKSGNDMLVITYDTSKKDKQPGYFLKNHTKGRYYQGTHYIMLTENEWAVRNLKQFITSVENSNPGYKFDWDHEQGLVGREVGGVFGEQEYLNQQGEVKTSNKLRWFCGIDKVEDQIIPDKKELSDADLAKAKVDKSGLFDLGGTDTDDMPFDI</sequence>
<organism evidence="1 2">
    <name type="scientific">Fastidiosipila sanguinis</name>
    <dbReference type="NCBI Taxonomy" id="236753"/>
    <lineage>
        <taxon>Bacteria</taxon>
        <taxon>Bacillati</taxon>
        <taxon>Bacillota</taxon>
        <taxon>Clostridia</taxon>
        <taxon>Eubacteriales</taxon>
        <taxon>Oscillospiraceae</taxon>
        <taxon>Fastidiosipila</taxon>
    </lineage>
</organism>
<evidence type="ECO:0000313" key="2">
    <source>
        <dbReference type="Proteomes" id="UP000237947"/>
    </source>
</evidence>